<dbReference type="RefSeq" id="WP_194031769.1">
    <property type="nucleotide sequence ID" value="NZ_JADEWZ010000056.1"/>
</dbReference>
<name>A0A8J7J6G5_9CYAN</name>
<gene>
    <name evidence="2" type="ORF">IQ249_22605</name>
</gene>
<accession>A0A8J7J6G5</accession>
<feature type="compositionally biased region" description="Basic and acidic residues" evidence="1">
    <location>
        <begin position="1"/>
        <end position="18"/>
    </location>
</feature>
<evidence type="ECO:0000313" key="2">
    <source>
        <dbReference type="EMBL" id="MBE9118684.1"/>
    </source>
</evidence>
<evidence type="ECO:0000256" key="1">
    <source>
        <dbReference type="SAM" id="MobiDB-lite"/>
    </source>
</evidence>
<keyword evidence="3" id="KW-1185">Reference proteome</keyword>
<comment type="caution">
    <text evidence="2">The sequence shown here is derived from an EMBL/GenBank/DDBJ whole genome shotgun (WGS) entry which is preliminary data.</text>
</comment>
<sequence>MKEIQRDSNSRESKEQQQKKLLLADVTEAEATGINGGCHRYGYGYGYSGYRSVAYARPTYNYRPLYL</sequence>
<proteinExistence type="predicted"/>
<evidence type="ECO:0000313" key="3">
    <source>
        <dbReference type="Proteomes" id="UP000654482"/>
    </source>
</evidence>
<dbReference type="EMBL" id="JADEWZ010000056">
    <property type="protein sequence ID" value="MBE9118684.1"/>
    <property type="molecule type" value="Genomic_DNA"/>
</dbReference>
<protein>
    <submittedName>
        <fullName evidence="2">Uncharacterized protein</fullName>
    </submittedName>
</protein>
<dbReference type="AlphaFoldDB" id="A0A8J7J6G5"/>
<reference evidence="2" key="1">
    <citation type="submission" date="2020-10" db="EMBL/GenBank/DDBJ databases">
        <authorList>
            <person name="Castelo-Branco R."/>
            <person name="Eusebio N."/>
            <person name="Adriana R."/>
            <person name="Vieira A."/>
            <person name="Brugerolle De Fraissinette N."/>
            <person name="Rezende De Castro R."/>
            <person name="Schneider M.P."/>
            <person name="Vasconcelos V."/>
            <person name="Leao P.N."/>
        </authorList>
    </citation>
    <scope>NUCLEOTIDE SEQUENCE</scope>
    <source>
        <strain evidence="2">LEGE 07157</strain>
    </source>
</reference>
<dbReference type="Proteomes" id="UP000654482">
    <property type="component" value="Unassembled WGS sequence"/>
</dbReference>
<organism evidence="2 3">
    <name type="scientific">Lusitaniella coriacea LEGE 07157</name>
    <dbReference type="NCBI Taxonomy" id="945747"/>
    <lineage>
        <taxon>Bacteria</taxon>
        <taxon>Bacillati</taxon>
        <taxon>Cyanobacteriota</taxon>
        <taxon>Cyanophyceae</taxon>
        <taxon>Spirulinales</taxon>
        <taxon>Lusitaniellaceae</taxon>
        <taxon>Lusitaniella</taxon>
    </lineage>
</organism>
<feature type="region of interest" description="Disordered" evidence="1">
    <location>
        <begin position="1"/>
        <end position="20"/>
    </location>
</feature>